<dbReference type="PANTHER" id="PTHR34107">
    <property type="entry name" value="SLL0198 PROTEIN-RELATED"/>
    <property type="match status" value="1"/>
</dbReference>
<dbReference type="CDD" id="cd06260">
    <property type="entry name" value="DUF820-like"/>
    <property type="match status" value="1"/>
</dbReference>
<keyword evidence="2" id="KW-0378">Hydrolase</keyword>
<gene>
    <name evidence="2" type="ORF">PMG25_00585</name>
</gene>
<dbReference type="InterPro" id="IPR012296">
    <property type="entry name" value="Nuclease_put_TT1808"/>
</dbReference>
<organism evidence="2 3">
    <name type="scientific">Roseofilum capinflatum BLCC-M114</name>
    <dbReference type="NCBI Taxonomy" id="3022440"/>
    <lineage>
        <taxon>Bacteria</taxon>
        <taxon>Bacillati</taxon>
        <taxon>Cyanobacteriota</taxon>
        <taxon>Cyanophyceae</taxon>
        <taxon>Desertifilales</taxon>
        <taxon>Desertifilaceae</taxon>
        <taxon>Roseofilum</taxon>
        <taxon>Roseofilum capinflatum</taxon>
    </lineage>
</organism>
<dbReference type="InterPro" id="IPR008538">
    <property type="entry name" value="Uma2"/>
</dbReference>
<accession>A0ABT7B0B2</accession>
<comment type="caution">
    <text evidence="2">The sequence shown here is derived from an EMBL/GenBank/DDBJ whole genome shotgun (WGS) entry which is preliminary data.</text>
</comment>
<keyword evidence="3" id="KW-1185">Reference proteome</keyword>
<dbReference type="EMBL" id="JAQOSO010000002">
    <property type="protein sequence ID" value="MDJ1172585.1"/>
    <property type="molecule type" value="Genomic_DNA"/>
</dbReference>
<dbReference type="PANTHER" id="PTHR34107:SF4">
    <property type="entry name" value="SLL1222 PROTEIN"/>
    <property type="match status" value="1"/>
</dbReference>
<keyword evidence="2" id="KW-0255">Endonuclease</keyword>
<dbReference type="Gene3D" id="3.90.1570.10">
    <property type="entry name" value="tt1808, chain A"/>
    <property type="match status" value="1"/>
</dbReference>
<feature type="domain" description="Putative restriction endonuclease" evidence="1">
    <location>
        <begin position="17"/>
        <end position="183"/>
    </location>
</feature>
<reference evidence="2 3" key="1">
    <citation type="submission" date="2023-01" db="EMBL/GenBank/DDBJ databases">
        <title>Novel diversity within Roseofilum (Cyanobacteria; Desertifilaceae) from marine benthic mats with descriptions of four novel species.</title>
        <authorList>
            <person name="Wang Y."/>
            <person name="Berthold D.E."/>
            <person name="Hu J."/>
            <person name="Lefler F.W."/>
            <person name="Laughinghouse H.D. IV."/>
        </authorList>
    </citation>
    <scope>NUCLEOTIDE SEQUENCE [LARGE SCALE GENOMIC DNA]</scope>
    <source>
        <strain evidence="2 3">BLCC-M114</strain>
    </source>
</reference>
<dbReference type="Pfam" id="PF05685">
    <property type="entry name" value="Uma2"/>
    <property type="match status" value="1"/>
</dbReference>
<name>A0ABT7B0B2_9CYAN</name>
<evidence type="ECO:0000313" key="3">
    <source>
        <dbReference type="Proteomes" id="UP001235849"/>
    </source>
</evidence>
<dbReference type="RefSeq" id="WP_283764968.1">
    <property type="nucleotide sequence ID" value="NZ_JAQOSO010000002.1"/>
</dbReference>
<dbReference type="InterPro" id="IPR011335">
    <property type="entry name" value="Restrct_endonuc-II-like"/>
</dbReference>
<keyword evidence="2" id="KW-0540">Nuclease</keyword>
<dbReference type="SUPFAM" id="SSF52980">
    <property type="entry name" value="Restriction endonuclease-like"/>
    <property type="match status" value="1"/>
</dbReference>
<sequence>MISSEVKAVRWTIDDLEGFPDNGTRYEIIDGELFMTKSPHLYHQRITTRIGRYLESWSEQSGLGVPVVAPGVIFSDSDNVIPDVIWISHERLTELLDDSGHLTGAPELVIEVLSKSEKDKKRDKETKLKLYSVEGVQEYWIVNYQQREIEIYRRNQGSLEKVATLFEQDTLTSPLLPEFECSLEVLWNY</sequence>
<proteinExistence type="predicted"/>
<protein>
    <submittedName>
        <fullName evidence="2">Uma2 family endonuclease</fullName>
    </submittedName>
</protein>
<dbReference type="Proteomes" id="UP001235849">
    <property type="component" value="Unassembled WGS sequence"/>
</dbReference>
<evidence type="ECO:0000259" key="1">
    <source>
        <dbReference type="Pfam" id="PF05685"/>
    </source>
</evidence>
<dbReference type="GO" id="GO:0004519">
    <property type="term" value="F:endonuclease activity"/>
    <property type="evidence" value="ECO:0007669"/>
    <property type="project" value="UniProtKB-KW"/>
</dbReference>
<evidence type="ECO:0000313" key="2">
    <source>
        <dbReference type="EMBL" id="MDJ1172585.1"/>
    </source>
</evidence>